<evidence type="ECO:0000313" key="3">
    <source>
        <dbReference type="EMBL" id="CAH2032638.1"/>
    </source>
</evidence>
<dbReference type="PROSITE" id="PS50125">
    <property type="entry name" value="GUANYLATE_CYCLASE_2"/>
    <property type="match status" value="1"/>
</dbReference>
<name>A0ABN8HNS1_9BACT</name>
<dbReference type="EC" id="4.6.1.1" evidence="3"/>
<keyword evidence="1" id="KW-1133">Transmembrane helix</keyword>
<dbReference type="Gene3D" id="3.30.70.1230">
    <property type="entry name" value="Nucleotide cyclase"/>
    <property type="match status" value="1"/>
</dbReference>
<dbReference type="GO" id="GO:0004016">
    <property type="term" value="F:adenylate cyclase activity"/>
    <property type="evidence" value="ECO:0007669"/>
    <property type="project" value="UniProtKB-EC"/>
</dbReference>
<dbReference type="Proteomes" id="UP001295463">
    <property type="component" value="Chromosome"/>
</dbReference>
<organism evidence="3 4">
    <name type="scientific">Trichlorobacter ammonificans</name>
    <dbReference type="NCBI Taxonomy" id="2916410"/>
    <lineage>
        <taxon>Bacteria</taxon>
        <taxon>Pseudomonadati</taxon>
        <taxon>Thermodesulfobacteriota</taxon>
        <taxon>Desulfuromonadia</taxon>
        <taxon>Geobacterales</taxon>
        <taxon>Geobacteraceae</taxon>
        <taxon>Trichlorobacter</taxon>
    </lineage>
</organism>
<evidence type="ECO:0000256" key="1">
    <source>
        <dbReference type="SAM" id="Phobius"/>
    </source>
</evidence>
<dbReference type="Pfam" id="PF05226">
    <property type="entry name" value="CHASE2"/>
    <property type="match status" value="1"/>
</dbReference>
<keyword evidence="4" id="KW-1185">Reference proteome</keyword>
<dbReference type="InterPro" id="IPR029787">
    <property type="entry name" value="Nucleotide_cyclase"/>
</dbReference>
<dbReference type="Pfam" id="PF00211">
    <property type="entry name" value="Guanylate_cyc"/>
    <property type="match status" value="1"/>
</dbReference>
<keyword evidence="1" id="KW-0472">Membrane</keyword>
<dbReference type="InterPro" id="IPR050697">
    <property type="entry name" value="Adenylyl/Guanylyl_Cyclase_3/4"/>
</dbReference>
<dbReference type="PANTHER" id="PTHR43081:SF1">
    <property type="entry name" value="ADENYLATE CYCLASE, TERMINAL-DIFFERENTIATION SPECIFIC"/>
    <property type="match status" value="1"/>
</dbReference>
<accession>A0ABN8HNS1</accession>
<proteinExistence type="predicted"/>
<feature type="domain" description="Guanylate cyclase" evidence="2">
    <location>
        <begin position="478"/>
        <end position="610"/>
    </location>
</feature>
<dbReference type="EMBL" id="OW150024">
    <property type="protein sequence ID" value="CAH2032638.1"/>
    <property type="molecule type" value="Genomic_DNA"/>
</dbReference>
<dbReference type="SUPFAM" id="SSF55073">
    <property type="entry name" value="Nucleotide cyclase"/>
    <property type="match status" value="1"/>
</dbReference>
<feature type="transmembrane region" description="Helical" evidence="1">
    <location>
        <begin position="413"/>
        <end position="436"/>
    </location>
</feature>
<keyword evidence="1" id="KW-0812">Transmembrane</keyword>
<dbReference type="RefSeq" id="WP_305733378.1">
    <property type="nucleotide sequence ID" value="NZ_OW150024.1"/>
</dbReference>
<dbReference type="SMART" id="SM01080">
    <property type="entry name" value="CHASE2"/>
    <property type="match status" value="1"/>
</dbReference>
<reference evidence="3 4" key="1">
    <citation type="submission" date="2022-03" db="EMBL/GenBank/DDBJ databases">
        <authorList>
            <person name="Koch H."/>
        </authorList>
    </citation>
    <scope>NUCLEOTIDE SEQUENCE [LARGE SCALE GENOMIC DNA]</scope>
    <source>
        <strain evidence="3 4">G1</strain>
    </source>
</reference>
<evidence type="ECO:0000313" key="4">
    <source>
        <dbReference type="Proteomes" id="UP001295463"/>
    </source>
</evidence>
<dbReference type="PANTHER" id="PTHR43081">
    <property type="entry name" value="ADENYLATE CYCLASE, TERMINAL-DIFFERENTIATION SPECIFIC-RELATED"/>
    <property type="match status" value="1"/>
</dbReference>
<dbReference type="SMART" id="SM00044">
    <property type="entry name" value="CYCc"/>
    <property type="match status" value="1"/>
</dbReference>
<protein>
    <submittedName>
        <fullName evidence="3">Adenylate cyclase</fullName>
        <ecNumber evidence="3">4.6.1.1</ecNumber>
    </submittedName>
</protein>
<keyword evidence="3" id="KW-0456">Lyase</keyword>
<feature type="transmembrane region" description="Helical" evidence="1">
    <location>
        <begin position="387"/>
        <end position="407"/>
    </location>
</feature>
<dbReference type="InterPro" id="IPR007890">
    <property type="entry name" value="CHASE2"/>
</dbReference>
<sequence length="733" mass="80804">MKKQLPRILAGSALVLLSLLYAAGLLPLRFLHQLELWSYDHRLTMTMPETRDDRIVIVDIDEKSLAEVGRWPWSRNVVARMVDQLFDRYQVAVVGFDVVFAEPDTSSGIRQLEQLARGPLRKNEAFRRELARVRDTLDYDALLASRFRNRPVVLGYYFVGEAQGARTAGVLPAPAISRERATAAVRGIAGKHGYGANIPVLQKAAGLGGHFNPDPDHDGVTRRVPMLQEYKGSYYESLSLAVLRAMFGLPELLPGTPPGAPDVLEWLQVADLRIPVDGRASALIPYRGSQGSFPYISAADILKGRVKKEQLEGAIVLVGTTAPGLMDLRSTPVSAVYAGVEIHATMIAGILDQTIRHAPGYARGAELATLALGGLVLSLLLPFLGPLASLGVTVTVLLVAGGVNWLAWRSGLVLPLASQMVLFPVLYAFNASYGFLVESRSRRQITGLFGQYVPPEIVGVMSRDPEHFTMEPESREMTVLFTDVVGFTGISEKLTPKELAQFMNEYLSAMTAIIYEYGGTVDKYIGDAIMAFWGAPLHDPDHALHAVQAATAMRRRMASLSREMAERGYPDLQIGVGINSGPMRVGNMGSSYRVAYTVMGDAVNLASRLEGLTRQYGIWLIAGQETKNRINGFAWRELDLVRVKGKDQPVAIFEPCGDEAALEKEYLNDITAFNEMVHAYRLQQWDQAEGMLQHLAAGRPDRGLYALYRDRIRQYRLKPPATSWDGVCTFTIK</sequence>
<evidence type="ECO:0000259" key="2">
    <source>
        <dbReference type="PROSITE" id="PS50125"/>
    </source>
</evidence>
<dbReference type="CDD" id="cd07302">
    <property type="entry name" value="CHD"/>
    <property type="match status" value="1"/>
</dbReference>
<gene>
    <name evidence="3" type="ORF">GEAMG1_2802</name>
</gene>
<dbReference type="InterPro" id="IPR001054">
    <property type="entry name" value="A/G_cyclase"/>
</dbReference>